<accession>A0A4Y8DBB0</accession>
<reference evidence="1 2" key="1">
    <citation type="submission" date="2017-11" db="EMBL/GenBank/DDBJ databases">
        <title>Comparative genomics of Botrytis spp.</title>
        <authorList>
            <person name="Valero-Jimenez C.A."/>
            <person name="Tapia P."/>
            <person name="Veloso J."/>
            <person name="Silva-Moreno E."/>
            <person name="Staats M."/>
            <person name="Valdes J.H."/>
            <person name="Van Kan J.A.L."/>
        </authorList>
    </citation>
    <scope>NUCLEOTIDE SEQUENCE [LARGE SCALE GENOMIC DNA]</scope>
    <source>
        <strain evidence="1 2">MUCL2830</strain>
    </source>
</reference>
<keyword evidence="2" id="KW-1185">Reference proteome</keyword>
<organism evidence="1 2">
    <name type="scientific">Botryotinia calthae</name>
    <dbReference type="NCBI Taxonomy" id="38488"/>
    <lineage>
        <taxon>Eukaryota</taxon>
        <taxon>Fungi</taxon>
        <taxon>Dikarya</taxon>
        <taxon>Ascomycota</taxon>
        <taxon>Pezizomycotina</taxon>
        <taxon>Leotiomycetes</taxon>
        <taxon>Helotiales</taxon>
        <taxon>Sclerotiniaceae</taxon>
        <taxon>Botryotinia</taxon>
    </lineage>
</organism>
<evidence type="ECO:0000313" key="1">
    <source>
        <dbReference type="EMBL" id="TEY74627.1"/>
    </source>
</evidence>
<evidence type="ECO:0000313" key="2">
    <source>
        <dbReference type="Proteomes" id="UP000297299"/>
    </source>
</evidence>
<dbReference type="EMBL" id="PHWZ01000072">
    <property type="protein sequence ID" value="TEY74627.1"/>
    <property type="molecule type" value="Genomic_DNA"/>
</dbReference>
<protein>
    <submittedName>
        <fullName evidence="1">Uncharacterized protein</fullName>
    </submittedName>
</protein>
<sequence>MAGQKSGKCQWRPKPSFLLGRTFPSSVLTMRRATTSAAMPLSTDFEILAVPGRVLPFISASTASNKKAWQRRILLSKDSAPLKPVETMARTQLSAKLWICGTIGSRRAARTYEG</sequence>
<name>A0A4Y8DBB0_9HELO</name>
<dbReference type="Proteomes" id="UP000297299">
    <property type="component" value="Unassembled WGS sequence"/>
</dbReference>
<proteinExistence type="predicted"/>
<comment type="caution">
    <text evidence="1">The sequence shown here is derived from an EMBL/GenBank/DDBJ whole genome shotgun (WGS) entry which is preliminary data.</text>
</comment>
<dbReference type="AlphaFoldDB" id="A0A4Y8DBB0"/>
<gene>
    <name evidence="1" type="ORF">BOTCAL_0072g00230</name>
</gene>